<feature type="transmembrane region" description="Helical" evidence="7">
    <location>
        <begin position="358"/>
        <end position="380"/>
    </location>
</feature>
<evidence type="ECO:0000256" key="5">
    <source>
        <dbReference type="ARBA" id="ARBA00022989"/>
    </source>
</evidence>
<dbReference type="RefSeq" id="WP_141966777.1">
    <property type="nucleotide sequence ID" value="NZ_VFPO01000001.1"/>
</dbReference>
<feature type="transmembrane region" description="Helical" evidence="7">
    <location>
        <begin position="263"/>
        <end position="287"/>
    </location>
</feature>
<dbReference type="PANTHER" id="PTHR30489:SF0">
    <property type="entry name" value="LIPOPROTEIN-RELEASING SYSTEM TRANSMEMBRANE PROTEIN LOLE"/>
    <property type="match status" value="1"/>
</dbReference>
<evidence type="ECO:0000256" key="1">
    <source>
        <dbReference type="ARBA" id="ARBA00004651"/>
    </source>
</evidence>
<feature type="transmembrane region" description="Helical" evidence="7">
    <location>
        <begin position="734"/>
        <end position="755"/>
    </location>
</feature>
<feature type="transmembrane region" description="Helical" evidence="7">
    <location>
        <begin position="500"/>
        <end position="522"/>
    </location>
</feature>
<feature type="domain" description="ABC3 transporter permease C-terminal" evidence="8">
    <location>
        <begin position="739"/>
        <end position="852"/>
    </location>
</feature>
<comment type="caution">
    <text evidence="9">The sequence shown here is derived from an EMBL/GenBank/DDBJ whole genome shotgun (WGS) entry which is preliminary data.</text>
</comment>
<feature type="transmembrane region" description="Helical" evidence="7">
    <location>
        <begin position="12"/>
        <end position="34"/>
    </location>
</feature>
<evidence type="ECO:0000256" key="6">
    <source>
        <dbReference type="ARBA" id="ARBA00023136"/>
    </source>
</evidence>
<comment type="subcellular location">
    <subcellularLocation>
        <location evidence="1">Cell membrane</location>
        <topology evidence="1">Multi-pass membrane protein</topology>
    </subcellularLocation>
</comment>
<protein>
    <submittedName>
        <fullName evidence="9">Putative ABC transport system permease protein</fullName>
    </submittedName>
</protein>
<organism evidence="9 10">
    <name type="scientific">Actinomadura hallensis</name>
    <dbReference type="NCBI Taxonomy" id="337895"/>
    <lineage>
        <taxon>Bacteria</taxon>
        <taxon>Bacillati</taxon>
        <taxon>Actinomycetota</taxon>
        <taxon>Actinomycetes</taxon>
        <taxon>Streptosporangiales</taxon>
        <taxon>Thermomonosporaceae</taxon>
        <taxon>Actinomadura</taxon>
    </lineage>
</organism>
<dbReference type="AlphaFoldDB" id="A0A543IB36"/>
<evidence type="ECO:0000313" key="10">
    <source>
        <dbReference type="Proteomes" id="UP000316706"/>
    </source>
</evidence>
<evidence type="ECO:0000313" key="9">
    <source>
        <dbReference type="EMBL" id="TQM67757.1"/>
    </source>
</evidence>
<dbReference type="InterPro" id="IPR003838">
    <property type="entry name" value="ABC3_permease_C"/>
</dbReference>
<dbReference type="InterPro" id="IPR051447">
    <property type="entry name" value="Lipoprotein-release_system"/>
</dbReference>
<comment type="similarity">
    <text evidence="2">Belongs to the ABC-4 integral membrane protein family. LolC/E subfamily.</text>
</comment>
<keyword evidence="4 7" id="KW-0812">Transmembrane</keyword>
<name>A0A543IB36_9ACTN</name>
<feature type="transmembrane region" description="Helical" evidence="7">
    <location>
        <begin position="442"/>
        <end position="467"/>
    </location>
</feature>
<evidence type="ECO:0000259" key="8">
    <source>
        <dbReference type="Pfam" id="PF02687"/>
    </source>
</evidence>
<dbReference type="GO" id="GO:0044874">
    <property type="term" value="P:lipoprotein localization to outer membrane"/>
    <property type="evidence" value="ECO:0007669"/>
    <property type="project" value="TreeGrafter"/>
</dbReference>
<evidence type="ECO:0000256" key="3">
    <source>
        <dbReference type="ARBA" id="ARBA00022475"/>
    </source>
</evidence>
<keyword evidence="5 7" id="KW-1133">Transmembrane helix</keyword>
<feature type="domain" description="ABC3 transporter permease C-terminal" evidence="8">
    <location>
        <begin position="270"/>
        <end position="391"/>
    </location>
</feature>
<dbReference type="Pfam" id="PF02687">
    <property type="entry name" value="FtsX"/>
    <property type="match status" value="2"/>
</dbReference>
<dbReference type="OrthoDB" id="9780560at2"/>
<evidence type="ECO:0000256" key="2">
    <source>
        <dbReference type="ARBA" id="ARBA00005236"/>
    </source>
</evidence>
<feature type="transmembrane region" description="Helical" evidence="7">
    <location>
        <begin position="824"/>
        <end position="844"/>
    </location>
</feature>
<proteinExistence type="inferred from homology"/>
<dbReference type="Proteomes" id="UP000316706">
    <property type="component" value="Unassembled WGS sequence"/>
</dbReference>
<keyword evidence="3" id="KW-1003">Cell membrane</keyword>
<gene>
    <name evidence="9" type="ORF">FHX41_1378</name>
</gene>
<feature type="transmembrane region" description="Helical" evidence="7">
    <location>
        <begin position="790"/>
        <end position="812"/>
    </location>
</feature>
<keyword evidence="6 7" id="KW-0472">Membrane</keyword>
<feature type="transmembrane region" description="Helical" evidence="7">
    <location>
        <begin position="319"/>
        <end position="346"/>
    </location>
</feature>
<feature type="transmembrane region" description="Helical" evidence="7">
    <location>
        <begin position="410"/>
        <end position="430"/>
    </location>
</feature>
<evidence type="ECO:0000256" key="4">
    <source>
        <dbReference type="ARBA" id="ARBA00022692"/>
    </source>
</evidence>
<keyword evidence="10" id="KW-1185">Reference proteome</keyword>
<dbReference type="PANTHER" id="PTHR30489">
    <property type="entry name" value="LIPOPROTEIN-RELEASING SYSTEM TRANSMEMBRANE PROTEIN LOLE"/>
    <property type="match status" value="1"/>
</dbReference>
<evidence type="ECO:0000256" key="7">
    <source>
        <dbReference type="SAM" id="Phobius"/>
    </source>
</evidence>
<dbReference type="GO" id="GO:0098797">
    <property type="term" value="C:plasma membrane protein complex"/>
    <property type="evidence" value="ECO:0007669"/>
    <property type="project" value="TreeGrafter"/>
</dbReference>
<reference evidence="9 10" key="1">
    <citation type="submission" date="2019-06" db="EMBL/GenBank/DDBJ databases">
        <title>Sequencing the genomes of 1000 actinobacteria strains.</title>
        <authorList>
            <person name="Klenk H.-P."/>
        </authorList>
    </citation>
    <scope>NUCLEOTIDE SEQUENCE [LARGE SCALE GENOMIC DNA]</scope>
    <source>
        <strain evidence="9 10">DSM 45043</strain>
    </source>
</reference>
<sequence>MWLIARRSFAEGWLRLAATLLAAVFAIGLIAGSLQFTLRAQEAVTGSDASEYARADVLVVGGTTDPNDVFAPPDGQVRLDEVAGRPGVAAAAGDAMVPVVATGRDGEPIVAPAGAQTTLRPWTPEDSLNAYDLESGRAPAADGEIAVTRHLARAGDLETGDTLRVTLPKRQRELKVVGIVTVEGRSSVARGDLVLTPPETVREAAGLPPGAWHGVLVKAAPGTDAARLGEDLARDLAGSDLTVRTASAVRDAHSAELRSTGAVVGGAIGMVSSVAVFVGVFVVANTFGTLVRQRTRRLALLGAIGATPRQIKRLIRLEALALGAVASAGGVLLGYPVSAVLTGLFARDGFDVSAADAQFGWVALAAPAAAGVLVTQIAAWRAARRAARISPMQALRSASTDTAGRRWPRLLGALAVFACAWLFFGPVFAIQAEEPPGPERTVGISVLILLGCMTTAAALCVLAPLFVGPLGGLVGRIGTAVSGEAGRVARATITRSPRRVSAAASSLMLGVALVGATALIVLSSDARFAEAGEEVMRADHAIAATTMTSVGQAPLPRELADRAAAVPGVSRATALTATEAKLVSPPPRRSGDDSGAPLYLAVTGADQDALPSVLDLGGNLRPLRPGEIALTSTIMEGQRLAKGRRITLRGGGGQVTLTVAGAYHDPSHVFADQALVSAETMERLDPGAATVAVLVRGGDKEDLARAVADVPGVEVLDRAAYVKTAADAMTSGMLVIYGFIGMALVLALFGMATTVSMSVAERTREFGLLGAVGATVAQIRSIVRWEAATVVLLGGLLGTGTAVGTVFLMHVATGSSFLRPDPPWWLFVVIAAGAAVVTLATSALPARRAASVPVLEAAKAE</sequence>
<accession>A0A543IB36</accession>
<dbReference type="EMBL" id="VFPO01000001">
    <property type="protein sequence ID" value="TQM67757.1"/>
    <property type="molecule type" value="Genomic_DNA"/>
</dbReference>